<dbReference type="Proteomes" id="UP000887575">
    <property type="component" value="Unassembled WGS sequence"/>
</dbReference>
<keyword evidence="2" id="KW-1185">Reference proteome</keyword>
<reference evidence="3" key="1">
    <citation type="submission" date="2024-02" db="UniProtKB">
        <authorList>
            <consortium name="WormBaseParasite"/>
        </authorList>
    </citation>
    <scope>IDENTIFICATION</scope>
</reference>
<evidence type="ECO:0000313" key="3">
    <source>
        <dbReference type="WBParaSite" id="MBELARI_LOCUS15285"/>
    </source>
</evidence>
<dbReference type="AlphaFoldDB" id="A0AAF3EMS0"/>
<sequence>MGFWLMKPNKTIDKIPEPGDYRIQPCTKFSSKTVFTVITFLYVLLTAALCVILLAKQKVFDIDPSILEVIPFSWVTFVIAVFYTFICIITIKTLKPGFAQLLIPVTVILVVFCLFDLFGRLENQKNQKYDDGLEEILVKIKGIMQIMTLLSIFLWCFNLLYSFYSYIRDCQLYKEQTRGALHYF</sequence>
<feature type="transmembrane region" description="Helical" evidence="1">
    <location>
        <begin position="34"/>
        <end position="54"/>
    </location>
</feature>
<name>A0AAF3EMS0_9BILA</name>
<evidence type="ECO:0000313" key="2">
    <source>
        <dbReference type="Proteomes" id="UP000887575"/>
    </source>
</evidence>
<protein>
    <submittedName>
        <fullName evidence="3">Uncharacterized protein</fullName>
    </submittedName>
</protein>
<dbReference type="WBParaSite" id="MBELARI_LOCUS15285">
    <property type="protein sequence ID" value="MBELARI_LOCUS15285"/>
    <property type="gene ID" value="MBELARI_LOCUS15285"/>
</dbReference>
<proteinExistence type="predicted"/>
<feature type="transmembrane region" description="Helical" evidence="1">
    <location>
        <begin position="146"/>
        <end position="167"/>
    </location>
</feature>
<keyword evidence="1" id="KW-0812">Transmembrane</keyword>
<feature type="transmembrane region" description="Helical" evidence="1">
    <location>
        <begin position="66"/>
        <end position="91"/>
    </location>
</feature>
<evidence type="ECO:0000256" key="1">
    <source>
        <dbReference type="SAM" id="Phobius"/>
    </source>
</evidence>
<organism evidence="2 3">
    <name type="scientific">Mesorhabditis belari</name>
    <dbReference type="NCBI Taxonomy" id="2138241"/>
    <lineage>
        <taxon>Eukaryota</taxon>
        <taxon>Metazoa</taxon>
        <taxon>Ecdysozoa</taxon>
        <taxon>Nematoda</taxon>
        <taxon>Chromadorea</taxon>
        <taxon>Rhabditida</taxon>
        <taxon>Rhabditina</taxon>
        <taxon>Rhabditomorpha</taxon>
        <taxon>Rhabditoidea</taxon>
        <taxon>Rhabditidae</taxon>
        <taxon>Mesorhabditinae</taxon>
        <taxon>Mesorhabditis</taxon>
    </lineage>
</organism>
<keyword evidence="1" id="KW-1133">Transmembrane helix</keyword>
<keyword evidence="1" id="KW-0472">Membrane</keyword>
<accession>A0AAF3EMS0</accession>
<feature type="transmembrane region" description="Helical" evidence="1">
    <location>
        <begin position="97"/>
        <end position="118"/>
    </location>
</feature>